<evidence type="ECO:0000256" key="1">
    <source>
        <dbReference type="SAM" id="MobiDB-lite"/>
    </source>
</evidence>
<name>A0A9X9LW92_GULGU</name>
<keyword evidence="3" id="KW-1185">Reference proteome</keyword>
<reference evidence="2 3" key="1">
    <citation type="submission" date="2018-10" db="EMBL/GenBank/DDBJ databases">
        <authorList>
            <person name="Ekblom R."/>
            <person name="Jareborg N."/>
        </authorList>
    </citation>
    <scope>NUCLEOTIDE SEQUENCE [LARGE SCALE GENOMIC DNA]</scope>
    <source>
        <tissue evidence="2">Muscle</tissue>
    </source>
</reference>
<dbReference type="Proteomes" id="UP000269945">
    <property type="component" value="Unassembled WGS sequence"/>
</dbReference>
<comment type="caution">
    <text evidence="2">The sequence shown here is derived from an EMBL/GenBank/DDBJ whole genome shotgun (WGS) entry which is preliminary data.</text>
</comment>
<organism evidence="2 3">
    <name type="scientific">Gulo gulo</name>
    <name type="common">Wolverine</name>
    <name type="synonym">Gluton</name>
    <dbReference type="NCBI Taxonomy" id="48420"/>
    <lineage>
        <taxon>Eukaryota</taxon>
        <taxon>Metazoa</taxon>
        <taxon>Chordata</taxon>
        <taxon>Craniata</taxon>
        <taxon>Vertebrata</taxon>
        <taxon>Euteleostomi</taxon>
        <taxon>Mammalia</taxon>
        <taxon>Eutheria</taxon>
        <taxon>Laurasiatheria</taxon>
        <taxon>Carnivora</taxon>
        <taxon>Caniformia</taxon>
        <taxon>Musteloidea</taxon>
        <taxon>Mustelidae</taxon>
        <taxon>Guloninae</taxon>
        <taxon>Gulo</taxon>
    </lineage>
</organism>
<accession>A0A9X9LW92</accession>
<sequence length="92" mass="10004">MTQGGWFNFPPSPATPWRPQRRLHHLPCSAHPSSKHEGKRMAGSGLACSSRSSDLAGVSAQMRSTCLTLGRLARLTHLASPWLCPGGQRELE</sequence>
<evidence type="ECO:0000313" key="3">
    <source>
        <dbReference type="Proteomes" id="UP000269945"/>
    </source>
</evidence>
<dbReference type="AlphaFoldDB" id="A0A9X9LW92"/>
<evidence type="ECO:0000313" key="2">
    <source>
        <dbReference type="EMBL" id="VCW97864.1"/>
    </source>
</evidence>
<protein>
    <submittedName>
        <fullName evidence="2">Uncharacterized protein</fullName>
    </submittedName>
</protein>
<proteinExistence type="predicted"/>
<feature type="region of interest" description="Disordered" evidence="1">
    <location>
        <begin position="1"/>
        <end position="20"/>
    </location>
</feature>
<dbReference type="EMBL" id="CYRY02023418">
    <property type="protein sequence ID" value="VCW97864.1"/>
    <property type="molecule type" value="Genomic_DNA"/>
</dbReference>
<feature type="non-terminal residue" evidence="2">
    <location>
        <position position="92"/>
    </location>
</feature>
<gene>
    <name evidence="2" type="ORF">BN2614_LOCUS2</name>
</gene>